<keyword evidence="3" id="KW-1185">Reference proteome</keyword>
<gene>
    <name evidence="2" type="ORF">GYMLUDRAFT_241867</name>
</gene>
<sequence length="609" mass="68358">MAISLLTRIEVPDNDFQLGQGVDALTGRPLAVALASFQDPTPGEGPTCKIHTRAIKELHELNNDVRIALDATINLGTPDISLTQTAEFLRSHSSSEQQFIIECMVSGEYKGDVLNLVGIQITTEAENAFKDSPEKFRETYGDYFVAGFRRRFRAYTTIFCQGKKNANVHDLETKAEVHFGSILNAGSNLEHSTKDSNEYEGVNAYIYQYGCHASGSNASSQQSGLISAPSKADPESALTTLRNIAAHANQCPETRKEAILMHYSLLPQLPLARTISVSPTLFETLHRTEKQCMKLDIDCFHPALAEDIYRGTMEDTQDAIRTFRSGRPRFAREERDNAILKVKEAVERVDDLIQRYKFLSRLLKTKRGLNTEEIKWGGERHSRRSHGMVDTKVIVAGKKEVAKGEKEIAGGKKEIMEDEGGGEIAENQFAVAQKKEKGLKKLLAKRDSHFRIEKRSRKRTDVDEERLQDFIFRELYHERRDFYIIGWAIINEMTTEAYFCLKSGGLMADNLTLALKGQKPFTLTYRIVYVLKKDYNFPTLIDRYLTVSLSRQSGGGNLPEDLRVNSGLLSPMLTSPPPSNPSSYVRCLSRPTSFSLHPSEESPNAPCST</sequence>
<evidence type="ECO:0000313" key="3">
    <source>
        <dbReference type="Proteomes" id="UP000053593"/>
    </source>
</evidence>
<dbReference type="OrthoDB" id="3003433at2759"/>
<protein>
    <submittedName>
        <fullName evidence="2">Uncharacterized protein</fullName>
    </submittedName>
</protein>
<reference evidence="2 3" key="1">
    <citation type="submission" date="2014-04" db="EMBL/GenBank/DDBJ databases">
        <title>Evolutionary Origins and Diversification of the Mycorrhizal Mutualists.</title>
        <authorList>
            <consortium name="DOE Joint Genome Institute"/>
            <consortium name="Mycorrhizal Genomics Consortium"/>
            <person name="Kohler A."/>
            <person name="Kuo A."/>
            <person name="Nagy L.G."/>
            <person name="Floudas D."/>
            <person name="Copeland A."/>
            <person name="Barry K.W."/>
            <person name="Cichocki N."/>
            <person name="Veneault-Fourrey C."/>
            <person name="LaButti K."/>
            <person name="Lindquist E.A."/>
            <person name="Lipzen A."/>
            <person name="Lundell T."/>
            <person name="Morin E."/>
            <person name="Murat C."/>
            <person name="Riley R."/>
            <person name="Ohm R."/>
            <person name="Sun H."/>
            <person name="Tunlid A."/>
            <person name="Henrissat B."/>
            <person name="Grigoriev I.V."/>
            <person name="Hibbett D.S."/>
            <person name="Martin F."/>
        </authorList>
    </citation>
    <scope>NUCLEOTIDE SEQUENCE [LARGE SCALE GENOMIC DNA]</scope>
    <source>
        <strain evidence="2 3">FD-317 M1</strain>
    </source>
</reference>
<accession>A0A0D0CKE7</accession>
<evidence type="ECO:0000313" key="2">
    <source>
        <dbReference type="EMBL" id="KIK63379.1"/>
    </source>
</evidence>
<dbReference type="HOGENOM" id="CLU_018587_0_0_1"/>
<evidence type="ECO:0000256" key="1">
    <source>
        <dbReference type="SAM" id="Coils"/>
    </source>
</evidence>
<dbReference type="AlphaFoldDB" id="A0A0D0CKE7"/>
<feature type="coiled-coil region" evidence="1">
    <location>
        <begin position="335"/>
        <end position="362"/>
    </location>
</feature>
<name>A0A0D0CKE7_9AGAR</name>
<dbReference type="EMBL" id="KN834764">
    <property type="protein sequence ID" value="KIK63379.1"/>
    <property type="molecule type" value="Genomic_DNA"/>
</dbReference>
<dbReference type="Proteomes" id="UP000053593">
    <property type="component" value="Unassembled WGS sequence"/>
</dbReference>
<proteinExistence type="predicted"/>
<keyword evidence="1" id="KW-0175">Coiled coil</keyword>
<organism evidence="2 3">
    <name type="scientific">Collybiopsis luxurians FD-317 M1</name>
    <dbReference type="NCBI Taxonomy" id="944289"/>
    <lineage>
        <taxon>Eukaryota</taxon>
        <taxon>Fungi</taxon>
        <taxon>Dikarya</taxon>
        <taxon>Basidiomycota</taxon>
        <taxon>Agaricomycotina</taxon>
        <taxon>Agaricomycetes</taxon>
        <taxon>Agaricomycetidae</taxon>
        <taxon>Agaricales</taxon>
        <taxon>Marasmiineae</taxon>
        <taxon>Omphalotaceae</taxon>
        <taxon>Collybiopsis</taxon>
        <taxon>Collybiopsis luxurians</taxon>
    </lineage>
</organism>